<dbReference type="SUPFAM" id="SSF53474">
    <property type="entry name" value="alpha/beta-Hydrolases"/>
    <property type="match status" value="1"/>
</dbReference>
<reference evidence="5" key="3">
    <citation type="journal article" date="2017" name="Plant Physiol. Biochem.">
        <title>Differential oxidative and antioxidative response of duckweed Lemna minor toward plant growth promoting/inhibiting bacteria.</title>
        <authorList>
            <person name="Ishizawa H."/>
            <person name="Kuroda M."/>
            <person name="Morikawa M."/>
            <person name="Ike M."/>
        </authorList>
    </citation>
    <scope>NUCLEOTIDE SEQUENCE [LARGE SCALE GENOMIC DNA]</scope>
    <source>
        <strain evidence="5">H3</strain>
    </source>
</reference>
<gene>
    <name evidence="4" type="ORF">DLM_1068</name>
</gene>
<feature type="domain" description="AB hydrolase-1" evidence="3">
    <location>
        <begin position="55"/>
        <end position="291"/>
    </location>
</feature>
<feature type="active site" description="Charge relay system" evidence="2">
    <location>
        <position position="259"/>
    </location>
</feature>
<sequence>MSYTAPPWLPEGHSQTIWPALMLRSPRPAYRREQWTTPDGGSIALDFVDGKAGSPLVVLFHGLEGSSDSHYARALMRQLAERGWHGVVPHFRGCGGMDNPLPRAYHAGDAAEIRWILQRLALRYPVMAVAAVSLGGSMLLNYLAEEGPSALPRAAAAISAPLDLVAASTRLDRGLGRVLYTRMFMNTLKPKALATLQRHPGLFDGKQLRRARTFIEFDNLVTAPLHGFGTALNYWKTASSKSRLQQISCPTLVLNAQNDPFLPASALPSPHETSPAVLLEFPRHGGHVGFVSGRFPGHINWLPQRVLSFFQPYL</sequence>
<protein>
    <submittedName>
        <fullName evidence="4">Hydrolase</fullName>
    </submittedName>
</protein>
<reference evidence="5" key="1">
    <citation type="journal article" date="2017" name="Biotechnol. Biofuels">
        <title>Evaluation of environmental bacterial communities as a factor affecting the growth of duckweed Lemna minor.</title>
        <authorList>
            <person name="Ishizawa H."/>
            <person name="Kuroda M."/>
            <person name="Morikawa M."/>
            <person name="Ike M."/>
        </authorList>
    </citation>
    <scope>NUCLEOTIDE SEQUENCE [LARGE SCALE GENOMIC DNA]</scope>
    <source>
        <strain evidence="5">H3</strain>
    </source>
</reference>
<dbReference type="KEGG" id="amah:DLM_1068"/>
<dbReference type="PANTHER" id="PTHR10794:SF94">
    <property type="entry name" value="ESTERASE YHET-RELATED"/>
    <property type="match status" value="1"/>
</dbReference>
<dbReference type="GO" id="GO:0034338">
    <property type="term" value="F:short-chain carboxylesterase activity"/>
    <property type="evidence" value="ECO:0007669"/>
    <property type="project" value="TreeGrafter"/>
</dbReference>
<dbReference type="Gene3D" id="3.40.50.1820">
    <property type="entry name" value="alpha/beta hydrolase"/>
    <property type="match status" value="1"/>
</dbReference>
<evidence type="ECO:0000256" key="1">
    <source>
        <dbReference type="ARBA" id="ARBA00010884"/>
    </source>
</evidence>
<dbReference type="STRING" id="332411.VI06_17270"/>
<reference evidence="4 5" key="2">
    <citation type="journal article" date="2017" name="Genome Announc.">
        <title>Draft genome sequence of Aquitalea magnusonii strain H3, a plant growth-promoting bacterium of duckweed Lemna minor.</title>
        <authorList>
            <person name="Ishizawa H."/>
            <person name="Kuroda M."/>
            <person name="Ike M."/>
        </authorList>
    </citation>
    <scope>NUCLEOTIDE SEQUENCE [LARGE SCALE GENOMIC DNA]</scope>
    <source>
        <strain evidence="4 5">H3</strain>
    </source>
</reference>
<dbReference type="InterPro" id="IPR000073">
    <property type="entry name" value="AB_hydrolase_1"/>
</dbReference>
<feature type="active site" description="Charge relay system" evidence="2">
    <location>
        <position position="287"/>
    </location>
</feature>
<evidence type="ECO:0000313" key="4">
    <source>
        <dbReference type="EMBL" id="BBF84708.1"/>
    </source>
</evidence>
<organism evidence="4 5">
    <name type="scientific">Aquitalea magnusonii</name>
    <dbReference type="NCBI Taxonomy" id="332411"/>
    <lineage>
        <taxon>Bacteria</taxon>
        <taxon>Pseudomonadati</taxon>
        <taxon>Pseudomonadota</taxon>
        <taxon>Betaproteobacteria</taxon>
        <taxon>Neisseriales</taxon>
        <taxon>Chromobacteriaceae</taxon>
        <taxon>Aquitalea</taxon>
    </lineage>
</organism>
<dbReference type="PIRSF" id="PIRSF005211">
    <property type="entry name" value="Ab_hydro_YheT"/>
    <property type="match status" value="1"/>
</dbReference>
<dbReference type="InterPro" id="IPR012020">
    <property type="entry name" value="ABHD4"/>
</dbReference>
<keyword evidence="4" id="KW-0378">Hydrolase</keyword>
<dbReference type="PANTHER" id="PTHR10794">
    <property type="entry name" value="ABHYDROLASE DOMAIN-CONTAINING PROTEIN"/>
    <property type="match status" value="1"/>
</dbReference>
<dbReference type="GO" id="GO:0047372">
    <property type="term" value="F:monoacylglycerol lipase activity"/>
    <property type="evidence" value="ECO:0007669"/>
    <property type="project" value="TreeGrafter"/>
</dbReference>
<feature type="active site" description="Charge relay system" evidence="2">
    <location>
        <position position="133"/>
    </location>
</feature>
<name>A0A3G9G9W0_9NEIS</name>
<accession>A0A3G9G9W0</accession>
<keyword evidence="5" id="KW-1185">Reference proteome</keyword>
<dbReference type="InterPro" id="IPR029058">
    <property type="entry name" value="AB_hydrolase_fold"/>
</dbReference>
<evidence type="ECO:0000256" key="2">
    <source>
        <dbReference type="PIRSR" id="PIRSR005211-1"/>
    </source>
</evidence>
<comment type="similarity">
    <text evidence="1">Belongs to the AB hydrolase superfamily. AB hydrolase 4 family.</text>
</comment>
<dbReference type="OrthoDB" id="332676at2"/>
<evidence type="ECO:0000313" key="5">
    <source>
        <dbReference type="Proteomes" id="UP000198290"/>
    </source>
</evidence>
<evidence type="ECO:0000259" key="3">
    <source>
        <dbReference type="Pfam" id="PF00561"/>
    </source>
</evidence>
<proteinExistence type="inferred from homology"/>
<dbReference type="EMBL" id="AP018823">
    <property type="protein sequence ID" value="BBF84708.1"/>
    <property type="molecule type" value="Genomic_DNA"/>
</dbReference>
<dbReference type="Proteomes" id="UP000198290">
    <property type="component" value="Chromosome"/>
</dbReference>
<dbReference type="AlphaFoldDB" id="A0A3G9G9W0"/>
<dbReference type="InterPro" id="IPR050960">
    <property type="entry name" value="AB_hydrolase_4_sf"/>
</dbReference>
<dbReference type="Pfam" id="PF00561">
    <property type="entry name" value="Abhydrolase_1"/>
    <property type="match status" value="1"/>
</dbReference>
<dbReference type="RefSeq" id="WP_089085318.1">
    <property type="nucleotide sequence ID" value="NZ_AP018823.1"/>
</dbReference>